<dbReference type="Gene3D" id="2.60.40.10">
    <property type="entry name" value="Immunoglobulins"/>
    <property type="match status" value="2"/>
</dbReference>
<keyword evidence="11" id="KW-0393">Immunoglobulin domain</keyword>
<proteinExistence type="predicted"/>
<dbReference type="Proteomes" id="UP000585614">
    <property type="component" value="Unassembled WGS sequence"/>
</dbReference>
<dbReference type="GO" id="GO:0002250">
    <property type="term" value="P:adaptive immune response"/>
    <property type="evidence" value="ECO:0007669"/>
    <property type="project" value="UniProtKB-KW"/>
</dbReference>
<dbReference type="GO" id="GO:0032715">
    <property type="term" value="P:negative regulation of interleukin-6 production"/>
    <property type="evidence" value="ECO:0007669"/>
    <property type="project" value="TreeGrafter"/>
</dbReference>
<evidence type="ECO:0000256" key="7">
    <source>
        <dbReference type="ARBA" id="ARBA00023130"/>
    </source>
</evidence>
<evidence type="ECO:0000256" key="1">
    <source>
        <dbReference type="ARBA" id="ARBA00004479"/>
    </source>
</evidence>
<dbReference type="CDD" id="cd16842">
    <property type="entry name" value="Ig_SLAM-like_N"/>
    <property type="match status" value="1"/>
</dbReference>
<feature type="domain" description="Ig-like" evidence="14">
    <location>
        <begin position="140"/>
        <end position="212"/>
    </location>
</feature>
<dbReference type="InterPro" id="IPR036179">
    <property type="entry name" value="Ig-like_dom_sf"/>
</dbReference>
<feature type="transmembrane region" description="Helical" evidence="12">
    <location>
        <begin position="231"/>
        <end position="253"/>
    </location>
</feature>
<evidence type="ECO:0000256" key="13">
    <source>
        <dbReference type="SAM" id="SignalP"/>
    </source>
</evidence>
<keyword evidence="7" id="KW-1064">Adaptive immunity</keyword>
<dbReference type="GO" id="GO:0009897">
    <property type="term" value="C:external side of plasma membrane"/>
    <property type="evidence" value="ECO:0007669"/>
    <property type="project" value="TreeGrafter"/>
</dbReference>
<dbReference type="InterPro" id="IPR015631">
    <property type="entry name" value="CD2/SLAM_rcpt"/>
</dbReference>
<comment type="caution">
    <text evidence="15">The sequence shown here is derived from an EMBL/GenBank/DDBJ whole genome shotgun (WGS) entry which is preliminary data.</text>
</comment>
<dbReference type="FunFam" id="2.60.40.10:FF:000820">
    <property type="entry name" value="SLAM family member 7"/>
    <property type="match status" value="1"/>
</dbReference>
<dbReference type="PANTHER" id="PTHR12080">
    <property type="entry name" value="SIGNALING LYMPHOCYTIC ACTIVATION MOLECULE"/>
    <property type="match status" value="1"/>
</dbReference>
<dbReference type="FunFam" id="2.60.40.10:FF:000470">
    <property type="entry name" value="SLAM family member 7"/>
    <property type="match status" value="1"/>
</dbReference>
<evidence type="ECO:0000259" key="14">
    <source>
        <dbReference type="PROSITE" id="PS50835"/>
    </source>
</evidence>
<evidence type="ECO:0000256" key="4">
    <source>
        <dbReference type="ARBA" id="ARBA00022729"/>
    </source>
</evidence>
<dbReference type="GO" id="GO:0042110">
    <property type="term" value="P:T cell activation"/>
    <property type="evidence" value="ECO:0007669"/>
    <property type="project" value="TreeGrafter"/>
</dbReference>
<gene>
    <name evidence="15" type="ORF">mRhiFer1_002491</name>
</gene>
<keyword evidence="2" id="KW-0399">Innate immunity</keyword>
<evidence type="ECO:0000313" key="15">
    <source>
        <dbReference type="EMBL" id="KAF6292603.1"/>
    </source>
</evidence>
<dbReference type="InterPro" id="IPR003599">
    <property type="entry name" value="Ig_sub"/>
</dbReference>
<dbReference type="PANTHER" id="PTHR12080:SF103">
    <property type="entry name" value="SLAM FAMILY MEMBER 5"/>
    <property type="match status" value="1"/>
</dbReference>
<feature type="chain" id="PRO_5029620684" evidence="13">
    <location>
        <begin position="20"/>
        <end position="349"/>
    </location>
</feature>
<keyword evidence="8 12" id="KW-0472">Membrane</keyword>
<evidence type="ECO:0000256" key="3">
    <source>
        <dbReference type="ARBA" id="ARBA00022692"/>
    </source>
</evidence>
<keyword evidence="6 12" id="KW-1133">Transmembrane helix</keyword>
<dbReference type="SUPFAM" id="SSF48726">
    <property type="entry name" value="Immunoglobulin"/>
    <property type="match status" value="2"/>
</dbReference>
<evidence type="ECO:0000256" key="9">
    <source>
        <dbReference type="ARBA" id="ARBA00023157"/>
    </source>
</evidence>
<evidence type="ECO:0000256" key="10">
    <source>
        <dbReference type="ARBA" id="ARBA00023180"/>
    </source>
</evidence>
<dbReference type="GO" id="GO:0032760">
    <property type="term" value="P:positive regulation of tumor necrosis factor production"/>
    <property type="evidence" value="ECO:0007669"/>
    <property type="project" value="TreeGrafter"/>
</dbReference>
<evidence type="ECO:0000256" key="2">
    <source>
        <dbReference type="ARBA" id="ARBA00022588"/>
    </source>
</evidence>
<protein>
    <submittedName>
        <fullName evidence="15">CD84 molecule</fullName>
    </submittedName>
</protein>
<dbReference type="InterPro" id="IPR007110">
    <property type="entry name" value="Ig-like_dom"/>
</dbReference>
<sequence>MAQHYLWILLLCLQTCLEAAGSNTSTLTVNGILGDPVSFPLNIQESQKIANIAWVNSKTSVALVVPRDAGTAPQVTVTHQNYQKRINVSHQNYDLEISNLRMEDAGIYKADINIKTPEMKEFTTITRSYNLQVYRKLGKPKITQSLMTSVNSTCNVTLTCSVEKEEKNVIYSWSPLGEEGSVLQIFQTPENQELIYTCTAQNPVSNNSDSISGQQLCSGIAMGLHTRHVGLLSGLAVLSLFILILPSVLLFLLCKREQGRIFQCSYLNTFSKKPDAVSKNTIYTYVMVSRDTQPEESRIYDEIPPSKVLPTKEKLVNMIYSIVQYSDKMEKTSTQDSKPSGTSSYEFVI</sequence>
<dbReference type="GO" id="GO:0045087">
    <property type="term" value="P:innate immune response"/>
    <property type="evidence" value="ECO:0007669"/>
    <property type="project" value="UniProtKB-KW"/>
</dbReference>
<comment type="subcellular location">
    <subcellularLocation>
        <location evidence="1">Membrane</location>
        <topology evidence="1">Single-pass type I membrane protein</topology>
    </subcellularLocation>
</comment>
<evidence type="ECO:0000313" key="16">
    <source>
        <dbReference type="Proteomes" id="UP000585614"/>
    </source>
</evidence>
<keyword evidence="3 12" id="KW-0812">Transmembrane</keyword>
<accession>A0A7J7SWK7</accession>
<keyword evidence="9" id="KW-1015">Disulfide bond</keyword>
<evidence type="ECO:0000256" key="5">
    <source>
        <dbReference type="ARBA" id="ARBA00022859"/>
    </source>
</evidence>
<keyword evidence="4 13" id="KW-0732">Signal</keyword>
<dbReference type="InterPro" id="IPR013783">
    <property type="entry name" value="Ig-like_fold"/>
</dbReference>
<evidence type="ECO:0000256" key="11">
    <source>
        <dbReference type="ARBA" id="ARBA00023319"/>
    </source>
</evidence>
<dbReference type="AlphaFoldDB" id="A0A7J7SWK7"/>
<keyword evidence="10" id="KW-0325">Glycoprotein</keyword>
<evidence type="ECO:0000256" key="8">
    <source>
        <dbReference type="ARBA" id="ARBA00023136"/>
    </source>
</evidence>
<dbReference type="EMBL" id="JACAGC010000021">
    <property type="protein sequence ID" value="KAF6292603.1"/>
    <property type="molecule type" value="Genomic_DNA"/>
</dbReference>
<keyword evidence="5" id="KW-0391">Immunity</keyword>
<evidence type="ECO:0000256" key="12">
    <source>
        <dbReference type="SAM" id="Phobius"/>
    </source>
</evidence>
<dbReference type="GO" id="GO:0071639">
    <property type="term" value="P:positive regulation of monocyte chemotactic protein-1 production"/>
    <property type="evidence" value="ECO:0007669"/>
    <property type="project" value="TreeGrafter"/>
</dbReference>
<dbReference type="SMART" id="SM00409">
    <property type="entry name" value="IG"/>
    <property type="match status" value="2"/>
</dbReference>
<evidence type="ECO:0000256" key="6">
    <source>
        <dbReference type="ARBA" id="ARBA00022989"/>
    </source>
</evidence>
<reference evidence="15 16" key="1">
    <citation type="journal article" date="2020" name="Nature">
        <title>Six reference-quality genomes reveal evolution of bat adaptations.</title>
        <authorList>
            <person name="Jebb D."/>
            <person name="Huang Z."/>
            <person name="Pippel M."/>
            <person name="Hughes G.M."/>
            <person name="Lavrichenko K."/>
            <person name="Devanna P."/>
            <person name="Winkler S."/>
            <person name="Jermiin L.S."/>
            <person name="Skirmuntt E.C."/>
            <person name="Katzourakis A."/>
            <person name="Burkitt-Gray L."/>
            <person name="Ray D.A."/>
            <person name="Sullivan K.A.M."/>
            <person name="Roscito J.G."/>
            <person name="Kirilenko B.M."/>
            <person name="Davalos L.M."/>
            <person name="Corthals A.P."/>
            <person name="Power M.L."/>
            <person name="Jones G."/>
            <person name="Ransome R.D."/>
            <person name="Dechmann D.K.N."/>
            <person name="Locatelli A.G."/>
            <person name="Puechmaille S.J."/>
            <person name="Fedrigo O."/>
            <person name="Jarvis E.D."/>
            <person name="Hiller M."/>
            <person name="Vernes S.C."/>
            <person name="Myers E.W."/>
            <person name="Teeling E.C."/>
        </authorList>
    </citation>
    <scope>NUCLEOTIDE SEQUENCE [LARGE SCALE GENOMIC DNA]</scope>
    <source>
        <strain evidence="15">MRhiFer1</strain>
        <tissue evidence="15">Lung</tissue>
    </source>
</reference>
<feature type="signal peptide" evidence="13">
    <location>
        <begin position="1"/>
        <end position="19"/>
    </location>
</feature>
<dbReference type="PROSITE" id="PS50835">
    <property type="entry name" value="IG_LIKE"/>
    <property type="match status" value="1"/>
</dbReference>
<name>A0A7J7SWK7_RHIFE</name>
<dbReference type="GO" id="GO:0043030">
    <property type="term" value="P:regulation of macrophage activation"/>
    <property type="evidence" value="ECO:0007669"/>
    <property type="project" value="TreeGrafter"/>
</dbReference>
<organism evidence="15 16">
    <name type="scientific">Rhinolophus ferrumequinum</name>
    <name type="common">Greater horseshoe bat</name>
    <dbReference type="NCBI Taxonomy" id="59479"/>
    <lineage>
        <taxon>Eukaryota</taxon>
        <taxon>Metazoa</taxon>
        <taxon>Chordata</taxon>
        <taxon>Craniata</taxon>
        <taxon>Vertebrata</taxon>
        <taxon>Euteleostomi</taxon>
        <taxon>Mammalia</taxon>
        <taxon>Eutheria</taxon>
        <taxon>Laurasiatheria</taxon>
        <taxon>Chiroptera</taxon>
        <taxon>Yinpterochiroptera</taxon>
        <taxon>Rhinolophoidea</taxon>
        <taxon>Rhinolophidae</taxon>
        <taxon>Rhinolophinae</taxon>
        <taxon>Rhinolophus</taxon>
    </lineage>
</organism>